<dbReference type="InterPro" id="IPR046462">
    <property type="entry name" value="TerL_nuclease"/>
</dbReference>
<dbReference type="Pfam" id="PF03354">
    <property type="entry name" value="TerL_ATPase"/>
    <property type="match status" value="1"/>
</dbReference>
<evidence type="ECO:0000259" key="2">
    <source>
        <dbReference type="Pfam" id="PF20441"/>
    </source>
</evidence>
<dbReference type="Gene3D" id="3.30.420.240">
    <property type="match status" value="1"/>
</dbReference>
<feature type="domain" description="Terminase large subunit-like endonuclease" evidence="2">
    <location>
        <begin position="164"/>
        <end position="443"/>
    </location>
</feature>
<dbReference type="Gene3D" id="3.40.50.300">
    <property type="entry name" value="P-loop containing nucleotide triphosphate hydrolases"/>
    <property type="match status" value="1"/>
</dbReference>
<protein>
    <recommendedName>
        <fullName evidence="4">Terminase large subunit</fullName>
    </recommendedName>
</protein>
<evidence type="ECO:0000313" key="3">
    <source>
        <dbReference type="EMBL" id="KKL48726.1"/>
    </source>
</evidence>
<sequence>YRTCYCEIPKKQGKSELGAAVALYLLRFDNEYGGEVYSAAGDREQASIVFNIAANMVEQDATLKNDLKIIRSNKRIVYYDKNSIYHALSSESYTKHGYNIHGCIFDELHSQPSRELFDVLKDGAGDARRQPLMFIITTAGIKDTNSIAWEVREYARKVKEGILKDDRLLSFIYSLPMDADWEDEENWKKVNPSLGYTVTIDKLRDAYVEVKNLPSKQNNFRRLRLNQWVSQVTRWLDVAFWDKCDSPLNVNKLQGMQCWAGLDMSSNIDVTALVLVFPRENGFYDILPFLWVPEDRIELRSTKDKVPYDVWVREGHMYVTPGNAVDYSFIEAKIEALFEIFNIRAIAYDRWGAEYITQRLELKGLTVVPFGQGFKSMSYPTKEFQKLVMKGKIRHGGNPVLRWMFDNIAMEMDAAENIKITKKKSTDRVDGMVALVMGLDGALRVENETSVYEEEGIFTIGEEEPKEAEGEEE</sequence>
<gene>
    <name evidence="3" type="ORF">LCGC14_2322640</name>
</gene>
<proteinExistence type="predicted"/>
<evidence type="ECO:0000259" key="1">
    <source>
        <dbReference type="Pfam" id="PF03354"/>
    </source>
</evidence>
<comment type="caution">
    <text evidence="3">The sequence shown here is derived from an EMBL/GenBank/DDBJ whole genome shotgun (WGS) entry which is preliminary data.</text>
</comment>
<dbReference type="InterPro" id="IPR046461">
    <property type="entry name" value="TerL_ATPase"/>
</dbReference>
<dbReference type="AlphaFoldDB" id="A0A0F9D4W1"/>
<dbReference type="InterPro" id="IPR005021">
    <property type="entry name" value="Terminase_largesu-like"/>
</dbReference>
<dbReference type="EMBL" id="LAZR01033215">
    <property type="protein sequence ID" value="KKL48726.1"/>
    <property type="molecule type" value="Genomic_DNA"/>
</dbReference>
<dbReference type="PANTHER" id="PTHR41287:SF1">
    <property type="entry name" value="PROTEIN YMFN"/>
    <property type="match status" value="1"/>
</dbReference>
<dbReference type="GO" id="GO:0004519">
    <property type="term" value="F:endonuclease activity"/>
    <property type="evidence" value="ECO:0007669"/>
    <property type="project" value="InterPro"/>
</dbReference>
<dbReference type="InterPro" id="IPR027417">
    <property type="entry name" value="P-loop_NTPase"/>
</dbReference>
<evidence type="ECO:0008006" key="4">
    <source>
        <dbReference type="Google" id="ProtNLM"/>
    </source>
</evidence>
<feature type="domain" description="Terminase large subunit-like ATPase" evidence="1">
    <location>
        <begin position="2"/>
        <end position="156"/>
    </location>
</feature>
<feature type="non-terminal residue" evidence="3">
    <location>
        <position position="1"/>
    </location>
</feature>
<dbReference type="PANTHER" id="PTHR41287">
    <property type="match status" value="1"/>
</dbReference>
<accession>A0A0F9D4W1</accession>
<reference evidence="3" key="1">
    <citation type="journal article" date="2015" name="Nature">
        <title>Complex archaea that bridge the gap between prokaryotes and eukaryotes.</title>
        <authorList>
            <person name="Spang A."/>
            <person name="Saw J.H."/>
            <person name="Jorgensen S.L."/>
            <person name="Zaremba-Niedzwiedzka K."/>
            <person name="Martijn J."/>
            <person name="Lind A.E."/>
            <person name="van Eijk R."/>
            <person name="Schleper C."/>
            <person name="Guy L."/>
            <person name="Ettema T.J."/>
        </authorList>
    </citation>
    <scope>NUCLEOTIDE SEQUENCE</scope>
</reference>
<organism evidence="3">
    <name type="scientific">marine sediment metagenome</name>
    <dbReference type="NCBI Taxonomy" id="412755"/>
    <lineage>
        <taxon>unclassified sequences</taxon>
        <taxon>metagenomes</taxon>
        <taxon>ecological metagenomes</taxon>
    </lineage>
</organism>
<dbReference type="Pfam" id="PF20441">
    <property type="entry name" value="TerL_nuclease"/>
    <property type="match status" value="1"/>
</dbReference>
<name>A0A0F9D4W1_9ZZZZ</name>